<keyword evidence="4" id="KW-0812">Transmembrane</keyword>
<reference evidence="6" key="1">
    <citation type="submission" date="2017-09" db="EMBL/GenBank/DDBJ databases">
        <title>Depth-based differentiation of microbial function through sediment-hosted aquifers and enrichment of novel symbionts in the deep terrestrial subsurface.</title>
        <authorList>
            <person name="Probst A.J."/>
            <person name="Ladd B."/>
            <person name="Jarett J.K."/>
            <person name="Geller-Mcgrath D.E."/>
            <person name="Sieber C.M.K."/>
            <person name="Emerson J.B."/>
            <person name="Anantharaman K."/>
            <person name="Thomas B.C."/>
            <person name="Malmstrom R."/>
            <person name="Stieglmeier M."/>
            <person name="Klingl A."/>
            <person name="Woyke T."/>
            <person name="Ryan C.M."/>
            <person name="Banfield J.F."/>
        </authorList>
    </citation>
    <scope>NUCLEOTIDE SEQUENCE [LARGE SCALE GENOMIC DNA]</scope>
</reference>
<gene>
    <name evidence="5" type="ORF">COT80_03540</name>
</gene>
<dbReference type="PANTHER" id="PTHR44943:SF8">
    <property type="entry name" value="TPR REPEAT-CONTAINING PROTEIN MJ0263"/>
    <property type="match status" value="1"/>
</dbReference>
<feature type="transmembrane region" description="Helical" evidence="4">
    <location>
        <begin position="7"/>
        <end position="29"/>
    </location>
</feature>
<evidence type="ECO:0000313" key="5">
    <source>
        <dbReference type="EMBL" id="PIS05812.1"/>
    </source>
</evidence>
<feature type="repeat" description="TPR" evidence="3">
    <location>
        <begin position="186"/>
        <end position="219"/>
    </location>
</feature>
<evidence type="ECO:0000256" key="4">
    <source>
        <dbReference type="SAM" id="Phobius"/>
    </source>
</evidence>
<keyword evidence="2 3" id="KW-0802">TPR repeat</keyword>
<sequence>MNKQKKITVIVSIGVLILVIIGISFWFLLSKKSDSDTGRELTEIDYDKYAEIGYDAEKVDKLVKLIDEIDVKISEDPTDYEIYLKKASIYRSLHEYDLAEKVYFKAIEKFPDFGAAYGELGEMYLGDFQDFEKSVEYFKLAIEKSPYRSDYYRWLADVYSAKFPEKKGEIESLMLAGVMDSPENAATFYSYLVNFFDKEDNMDKAIEYAMKALEIDPSNEVMAKKLKDFQAQR</sequence>
<keyword evidence="1" id="KW-0677">Repeat</keyword>
<dbReference type="PROSITE" id="PS50005">
    <property type="entry name" value="TPR"/>
    <property type="match status" value="2"/>
</dbReference>
<accession>A0A2H0W366</accession>
<dbReference type="InterPro" id="IPR011990">
    <property type="entry name" value="TPR-like_helical_dom_sf"/>
</dbReference>
<name>A0A2H0W366_9BACT</name>
<keyword evidence="4" id="KW-1133">Transmembrane helix</keyword>
<dbReference type="SUPFAM" id="SSF48452">
    <property type="entry name" value="TPR-like"/>
    <property type="match status" value="1"/>
</dbReference>
<dbReference type="Pfam" id="PF13181">
    <property type="entry name" value="TPR_8"/>
    <property type="match status" value="2"/>
</dbReference>
<evidence type="ECO:0000256" key="3">
    <source>
        <dbReference type="PROSITE-ProRule" id="PRU00339"/>
    </source>
</evidence>
<dbReference type="EMBL" id="PEZY01000012">
    <property type="protein sequence ID" value="PIS05812.1"/>
    <property type="molecule type" value="Genomic_DNA"/>
</dbReference>
<evidence type="ECO:0000256" key="1">
    <source>
        <dbReference type="ARBA" id="ARBA00022737"/>
    </source>
</evidence>
<proteinExistence type="predicted"/>
<dbReference type="Gene3D" id="1.25.40.10">
    <property type="entry name" value="Tetratricopeptide repeat domain"/>
    <property type="match status" value="1"/>
</dbReference>
<protein>
    <submittedName>
        <fullName evidence="5">Uncharacterized protein</fullName>
    </submittedName>
</protein>
<organism evidence="5 6">
    <name type="scientific">Candidatus Buchananbacteria bacterium CG10_big_fil_rev_8_21_14_0_10_33_19</name>
    <dbReference type="NCBI Taxonomy" id="1974525"/>
    <lineage>
        <taxon>Bacteria</taxon>
        <taxon>Candidatus Buchananiibacteriota</taxon>
    </lineage>
</organism>
<feature type="repeat" description="TPR" evidence="3">
    <location>
        <begin position="80"/>
        <end position="113"/>
    </location>
</feature>
<dbReference type="AlphaFoldDB" id="A0A2H0W366"/>
<dbReference type="InterPro" id="IPR019734">
    <property type="entry name" value="TPR_rpt"/>
</dbReference>
<dbReference type="PANTHER" id="PTHR44943">
    <property type="entry name" value="CELLULOSE SYNTHASE OPERON PROTEIN C"/>
    <property type="match status" value="1"/>
</dbReference>
<comment type="caution">
    <text evidence="5">The sequence shown here is derived from an EMBL/GenBank/DDBJ whole genome shotgun (WGS) entry which is preliminary data.</text>
</comment>
<evidence type="ECO:0000256" key="2">
    <source>
        <dbReference type="ARBA" id="ARBA00022803"/>
    </source>
</evidence>
<evidence type="ECO:0000313" key="6">
    <source>
        <dbReference type="Proteomes" id="UP000229056"/>
    </source>
</evidence>
<dbReference type="InterPro" id="IPR051685">
    <property type="entry name" value="Ycf3/AcsC/BcsC/TPR_MFPF"/>
</dbReference>
<dbReference type="SMART" id="SM00028">
    <property type="entry name" value="TPR"/>
    <property type="match status" value="3"/>
</dbReference>
<keyword evidence="4" id="KW-0472">Membrane</keyword>
<dbReference type="Proteomes" id="UP000229056">
    <property type="component" value="Unassembled WGS sequence"/>
</dbReference>